<name>A0ABP6IFC6_9ACTN</name>
<feature type="region of interest" description="Disordered" evidence="1">
    <location>
        <begin position="20"/>
        <end position="48"/>
    </location>
</feature>
<evidence type="ECO:0000256" key="1">
    <source>
        <dbReference type="SAM" id="MobiDB-lite"/>
    </source>
</evidence>
<dbReference type="RefSeq" id="WP_344971062.1">
    <property type="nucleotide sequence ID" value="NZ_BAAAVI010000016.1"/>
</dbReference>
<sequence>MPRLFLVLAVLLLVATCGPPPVGRTRAPAEPSRTSAGGGPGPTPDEPAPVIETSALPGRARTGQWRQAAVNHGDHSTAVHDLVVLGDGTAYAVGGIHKYGRPGGLLLQRWDGSTWRQEAGPRVPVAAAAERLVSGTSADDLWIIDPGGAATVEAHDPGVRAFHRAGGTWSSTLLGNTVRQFYPLDLDVVAPGAAWAVGCDTHAADLMKCPSTVVEFRGGAWQRHSVPITARSLSGRGPSDVWVVGHDPVTGQPAAASFDGVAWTRQSLPRLPKPTGGRIQDWHASLLDMLFTGDDELLAVGYVRWVDVGPSELRDGHEQDDGDDRFHVRSLVMRYSAGRWSYRLGVDGPAGDRLELAPAGRGDAWATDGTSRLWRLSGTRWVKQLDLRETSIEAIASWPGAPTAWAATVTETSGNGTRHRQAAYWRVD</sequence>
<keyword evidence="3" id="KW-1185">Reference proteome</keyword>
<gene>
    <name evidence="2" type="ORF">GCM10010517_27020</name>
</gene>
<evidence type="ECO:0000313" key="3">
    <source>
        <dbReference type="Proteomes" id="UP001500831"/>
    </source>
</evidence>
<reference evidence="3" key="1">
    <citation type="journal article" date="2019" name="Int. J. Syst. Evol. Microbiol.">
        <title>The Global Catalogue of Microorganisms (GCM) 10K type strain sequencing project: providing services to taxonomists for standard genome sequencing and annotation.</title>
        <authorList>
            <consortium name="The Broad Institute Genomics Platform"/>
            <consortium name="The Broad Institute Genome Sequencing Center for Infectious Disease"/>
            <person name="Wu L."/>
            <person name="Ma J."/>
        </authorList>
    </citation>
    <scope>NUCLEOTIDE SEQUENCE [LARGE SCALE GENOMIC DNA]</scope>
    <source>
        <strain evidence="3">JCM 6242</strain>
    </source>
</reference>
<evidence type="ECO:0000313" key="2">
    <source>
        <dbReference type="EMBL" id="GAA2867444.1"/>
    </source>
</evidence>
<organism evidence="2 3">
    <name type="scientific">Streptosporangium fragile</name>
    <dbReference type="NCBI Taxonomy" id="46186"/>
    <lineage>
        <taxon>Bacteria</taxon>
        <taxon>Bacillati</taxon>
        <taxon>Actinomycetota</taxon>
        <taxon>Actinomycetes</taxon>
        <taxon>Streptosporangiales</taxon>
        <taxon>Streptosporangiaceae</taxon>
        <taxon>Streptosporangium</taxon>
    </lineage>
</organism>
<proteinExistence type="predicted"/>
<dbReference type="Proteomes" id="UP001500831">
    <property type="component" value="Unassembled WGS sequence"/>
</dbReference>
<accession>A0ABP6IFC6</accession>
<dbReference type="EMBL" id="BAAAVI010000016">
    <property type="protein sequence ID" value="GAA2867444.1"/>
    <property type="molecule type" value="Genomic_DNA"/>
</dbReference>
<protein>
    <submittedName>
        <fullName evidence="2">Uncharacterized protein</fullName>
    </submittedName>
</protein>
<comment type="caution">
    <text evidence="2">The sequence shown here is derived from an EMBL/GenBank/DDBJ whole genome shotgun (WGS) entry which is preliminary data.</text>
</comment>